<name>A0ABP0MG82_9DINO</name>
<accession>A0ABP0MG82</accession>
<feature type="non-terminal residue" evidence="2">
    <location>
        <position position="261"/>
    </location>
</feature>
<sequence length="261" mass="28173">KEEYPDTEEARDMIKEFLFMAMLALAQKAQRLGRGALISTEPSSSANGAPSLQQEPPAKRTRTAPLIDSTFRPGMYCADFQPASSMRSINDDGTPMESSSASALFGLSGGDSGGSPPDRVKWGDILEEVGIPDMVYEKVGAEQGQRVLRKVRMRCGLAFIRKFNRAKKDPISGHRYYVETDRSDMRWVAEQMSSVIAQRGPGALATLKANKAFLSPPLSILSLCKEKSTKPRTSSAARATSATLAHPAKTDSPSASAVATN</sequence>
<feature type="region of interest" description="Disordered" evidence="1">
    <location>
        <begin position="39"/>
        <end position="65"/>
    </location>
</feature>
<feature type="compositionally biased region" description="Low complexity" evidence="1">
    <location>
        <begin position="231"/>
        <end position="243"/>
    </location>
</feature>
<proteinExistence type="predicted"/>
<evidence type="ECO:0000256" key="1">
    <source>
        <dbReference type="SAM" id="MobiDB-lite"/>
    </source>
</evidence>
<feature type="non-terminal residue" evidence="2">
    <location>
        <position position="1"/>
    </location>
</feature>
<evidence type="ECO:0000313" key="2">
    <source>
        <dbReference type="EMBL" id="CAK9050213.1"/>
    </source>
</evidence>
<protein>
    <submittedName>
        <fullName evidence="2">Uncharacterized protein</fullName>
    </submittedName>
</protein>
<feature type="region of interest" description="Disordered" evidence="1">
    <location>
        <begin position="227"/>
        <end position="261"/>
    </location>
</feature>
<dbReference type="EMBL" id="CAXAMM010021599">
    <property type="protein sequence ID" value="CAK9050213.1"/>
    <property type="molecule type" value="Genomic_DNA"/>
</dbReference>
<organism evidence="2 3">
    <name type="scientific">Durusdinium trenchii</name>
    <dbReference type="NCBI Taxonomy" id="1381693"/>
    <lineage>
        <taxon>Eukaryota</taxon>
        <taxon>Sar</taxon>
        <taxon>Alveolata</taxon>
        <taxon>Dinophyceae</taxon>
        <taxon>Suessiales</taxon>
        <taxon>Symbiodiniaceae</taxon>
        <taxon>Durusdinium</taxon>
    </lineage>
</organism>
<feature type="region of interest" description="Disordered" evidence="1">
    <location>
        <begin position="86"/>
        <end position="118"/>
    </location>
</feature>
<feature type="compositionally biased region" description="Polar residues" evidence="1">
    <location>
        <begin position="251"/>
        <end position="261"/>
    </location>
</feature>
<gene>
    <name evidence="2" type="ORF">SCF082_LOCUS27730</name>
</gene>
<evidence type="ECO:0000313" key="3">
    <source>
        <dbReference type="Proteomes" id="UP001642464"/>
    </source>
</evidence>
<feature type="compositionally biased region" description="Polar residues" evidence="1">
    <location>
        <begin position="40"/>
        <end position="54"/>
    </location>
</feature>
<reference evidence="2 3" key="1">
    <citation type="submission" date="2024-02" db="EMBL/GenBank/DDBJ databases">
        <authorList>
            <person name="Chen Y."/>
            <person name="Shah S."/>
            <person name="Dougan E. K."/>
            <person name="Thang M."/>
            <person name="Chan C."/>
        </authorList>
    </citation>
    <scope>NUCLEOTIDE SEQUENCE [LARGE SCALE GENOMIC DNA]</scope>
</reference>
<comment type="caution">
    <text evidence="2">The sequence shown here is derived from an EMBL/GenBank/DDBJ whole genome shotgun (WGS) entry which is preliminary data.</text>
</comment>
<dbReference type="Proteomes" id="UP001642464">
    <property type="component" value="Unassembled WGS sequence"/>
</dbReference>
<keyword evidence="3" id="KW-1185">Reference proteome</keyword>